<evidence type="ECO:0000313" key="3">
    <source>
        <dbReference type="Proteomes" id="UP000824998"/>
    </source>
</evidence>
<comment type="caution">
    <text evidence="2">The sequence shown here is derived from an EMBL/GenBank/DDBJ whole genome shotgun (WGS) entry which is preliminary data.</text>
</comment>
<dbReference type="EMBL" id="MU251555">
    <property type="protein sequence ID" value="KAG9232304.1"/>
    <property type="molecule type" value="Genomic_DNA"/>
</dbReference>
<dbReference type="AlphaFoldDB" id="A0A9P8C3A9"/>
<gene>
    <name evidence="2" type="ORF">BJ875DRAFT_380978</name>
</gene>
<feature type="transmembrane region" description="Helical" evidence="1">
    <location>
        <begin position="65"/>
        <end position="85"/>
    </location>
</feature>
<sequence length="152" mass="16980">MPPEEVNTDAHRQRMYEKRRGYFCIVVLCVLASTTAIILEAFAIFNIEYCDGEDLTQLYWGFWSILQVGSLIADLGVIFQFWIILSGAGTPPWAVALGTPVLVFAALGWVLKHQLHGVLNHARGRYMYGGDDADISDEEKAVDSASRWVSRA</sequence>
<dbReference type="OrthoDB" id="3537340at2759"/>
<protein>
    <submittedName>
        <fullName evidence="2">Uncharacterized protein</fullName>
    </submittedName>
</protein>
<feature type="transmembrane region" description="Helical" evidence="1">
    <location>
        <begin position="92"/>
        <end position="111"/>
    </location>
</feature>
<organism evidence="2 3">
    <name type="scientific">Amylocarpus encephaloides</name>
    <dbReference type="NCBI Taxonomy" id="45428"/>
    <lineage>
        <taxon>Eukaryota</taxon>
        <taxon>Fungi</taxon>
        <taxon>Dikarya</taxon>
        <taxon>Ascomycota</taxon>
        <taxon>Pezizomycotina</taxon>
        <taxon>Leotiomycetes</taxon>
        <taxon>Helotiales</taxon>
        <taxon>Helotiales incertae sedis</taxon>
        <taxon>Amylocarpus</taxon>
    </lineage>
</organism>
<name>A0A9P8C3A9_9HELO</name>
<feature type="transmembrane region" description="Helical" evidence="1">
    <location>
        <begin position="21"/>
        <end position="45"/>
    </location>
</feature>
<evidence type="ECO:0000313" key="2">
    <source>
        <dbReference type="EMBL" id="KAG9232304.1"/>
    </source>
</evidence>
<keyword evidence="3" id="KW-1185">Reference proteome</keyword>
<reference evidence="2" key="1">
    <citation type="journal article" date="2021" name="IMA Fungus">
        <title>Genomic characterization of three marine fungi, including Emericellopsis atlantica sp. nov. with signatures of a generalist lifestyle and marine biomass degradation.</title>
        <authorList>
            <person name="Hagestad O.C."/>
            <person name="Hou L."/>
            <person name="Andersen J.H."/>
            <person name="Hansen E.H."/>
            <person name="Altermark B."/>
            <person name="Li C."/>
            <person name="Kuhnert E."/>
            <person name="Cox R.J."/>
            <person name="Crous P.W."/>
            <person name="Spatafora J.W."/>
            <person name="Lail K."/>
            <person name="Amirebrahimi M."/>
            <person name="Lipzen A."/>
            <person name="Pangilinan J."/>
            <person name="Andreopoulos W."/>
            <person name="Hayes R.D."/>
            <person name="Ng V."/>
            <person name="Grigoriev I.V."/>
            <person name="Jackson S.A."/>
            <person name="Sutton T.D.S."/>
            <person name="Dobson A.D.W."/>
            <person name="Rama T."/>
        </authorList>
    </citation>
    <scope>NUCLEOTIDE SEQUENCE</scope>
    <source>
        <strain evidence="2">TRa018bII</strain>
    </source>
</reference>
<accession>A0A9P8C3A9</accession>
<evidence type="ECO:0000256" key="1">
    <source>
        <dbReference type="SAM" id="Phobius"/>
    </source>
</evidence>
<keyword evidence="1" id="KW-0812">Transmembrane</keyword>
<proteinExistence type="predicted"/>
<keyword evidence="1" id="KW-1133">Transmembrane helix</keyword>
<keyword evidence="1" id="KW-0472">Membrane</keyword>
<dbReference type="Proteomes" id="UP000824998">
    <property type="component" value="Unassembled WGS sequence"/>
</dbReference>